<dbReference type="STRING" id="520822.A0A195BRT9"/>
<feature type="region of interest" description="Disordered" evidence="1">
    <location>
        <begin position="1"/>
        <end position="21"/>
    </location>
</feature>
<evidence type="ECO:0000256" key="1">
    <source>
        <dbReference type="SAM" id="MobiDB-lite"/>
    </source>
</evidence>
<organism evidence="2 3">
    <name type="scientific">Atta colombica</name>
    <dbReference type="NCBI Taxonomy" id="520822"/>
    <lineage>
        <taxon>Eukaryota</taxon>
        <taxon>Metazoa</taxon>
        <taxon>Ecdysozoa</taxon>
        <taxon>Arthropoda</taxon>
        <taxon>Hexapoda</taxon>
        <taxon>Insecta</taxon>
        <taxon>Pterygota</taxon>
        <taxon>Neoptera</taxon>
        <taxon>Endopterygota</taxon>
        <taxon>Hymenoptera</taxon>
        <taxon>Apocrita</taxon>
        <taxon>Aculeata</taxon>
        <taxon>Formicoidea</taxon>
        <taxon>Formicidae</taxon>
        <taxon>Myrmicinae</taxon>
        <taxon>Atta</taxon>
    </lineage>
</organism>
<evidence type="ECO:0000313" key="3">
    <source>
        <dbReference type="Proteomes" id="UP000078540"/>
    </source>
</evidence>
<dbReference type="AlphaFoldDB" id="A0A195BRT9"/>
<evidence type="ECO:0008006" key="4">
    <source>
        <dbReference type="Google" id="ProtNLM"/>
    </source>
</evidence>
<keyword evidence="3" id="KW-1185">Reference proteome</keyword>
<feature type="region of interest" description="Disordered" evidence="1">
    <location>
        <begin position="67"/>
        <end position="87"/>
    </location>
</feature>
<sequence length="418" mass="47281">MSSGSASFTDTAIHGKLEPPRSLHGVEDAEVIWDTITRRFPNAAPLLCEMETVIERAEDLLQQLRTPCTQGNDTSSSFHTPDSRESNATISMVSDIESFAEETNVQHCEVTENVEMQLKVQNIHEKQVDLESQHCNEQSIQCEKKHPYQEHNLNSPLRVDEIVEHFKTNSINKCHNFEEELNTNIKDNIDEAINMSSEERLMKAVGEVNSLEGWTNITNNALCKYHDEIESIKFISTLTYLRYLSIIYVANLRSPFIILEEYAKQCEVPITYKCKSKPNLYVINGDLCGFRAMSCAATKDLAKNEWAAKILWMIAVRQMDGSKSVGGLLDFSREEMLEIIELKGELKNASQKLYKFCLEKGESIPKYTIGNTTTHQGFTYTAQCAALDHVGVGQGLRIDSAKIAAAENLYQKYICEKQ</sequence>
<dbReference type="EMBL" id="KQ976424">
    <property type="protein sequence ID" value="KYM88656.1"/>
    <property type="molecule type" value="Genomic_DNA"/>
</dbReference>
<feature type="compositionally biased region" description="Polar residues" evidence="1">
    <location>
        <begin position="1"/>
        <end position="10"/>
    </location>
</feature>
<evidence type="ECO:0000313" key="2">
    <source>
        <dbReference type="EMBL" id="KYM88656.1"/>
    </source>
</evidence>
<dbReference type="Proteomes" id="UP000078540">
    <property type="component" value="Unassembled WGS sequence"/>
</dbReference>
<proteinExistence type="predicted"/>
<dbReference type="SUPFAM" id="SSF54768">
    <property type="entry name" value="dsRNA-binding domain-like"/>
    <property type="match status" value="1"/>
</dbReference>
<gene>
    <name evidence="2" type="ORF">ALC53_03141</name>
</gene>
<name>A0A195BRT9_9HYME</name>
<accession>A0A195BRT9</accession>
<dbReference type="Gene3D" id="3.30.160.20">
    <property type="match status" value="1"/>
</dbReference>
<reference evidence="2 3" key="1">
    <citation type="submission" date="2015-09" db="EMBL/GenBank/DDBJ databases">
        <title>Atta colombica WGS genome.</title>
        <authorList>
            <person name="Nygaard S."/>
            <person name="Hu H."/>
            <person name="Boomsma J."/>
            <person name="Zhang G."/>
        </authorList>
    </citation>
    <scope>NUCLEOTIDE SEQUENCE [LARGE SCALE GENOMIC DNA]</scope>
    <source>
        <strain evidence="2">Treedump-2</strain>
        <tissue evidence="2">Whole body</tissue>
    </source>
</reference>
<protein>
    <recommendedName>
        <fullName evidence="4">DRBM domain-containing protein</fullName>
    </recommendedName>
</protein>